<dbReference type="PANTHER" id="PTHR46511:SF1">
    <property type="entry name" value="MORN REPEAT-CONTAINING PROTEIN 3"/>
    <property type="match status" value="1"/>
</dbReference>
<name>A0ABN7NL04_TIMPD</name>
<dbReference type="Proteomes" id="UP001153148">
    <property type="component" value="Unassembled WGS sequence"/>
</dbReference>
<dbReference type="InterPro" id="IPR003409">
    <property type="entry name" value="MORN"/>
</dbReference>
<comment type="subcellular location">
    <subcellularLocation>
        <location evidence="1">Cytoplasmic vesicle</location>
        <location evidence="1">Secretory vesicle</location>
        <location evidence="1">Acrosome</location>
    </subcellularLocation>
</comment>
<gene>
    <name evidence="6" type="ORF">TPAB3V08_LOCUS3516</name>
</gene>
<comment type="caution">
    <text evidence="6">The sequence shown here is derived from an EMBL/GenBank/DDBJ whole genome shotgun (WGS) entry which is preliminary data.</text>
</comment>
<evidence type="ECO:0000256" key="5">
    <source>
        <dbReference type="ARBA" id="ARBA00045851"/>
    </source>
</evidence>
<organism evidence="6 7">
    <name type="scientific">Timema podura</name>
    <name type="common">Walking stick</name>
    <dbReference type="NCBI Taxonomy" id="61482"/>
    <lineage>
        <taxon>Eukaryota</taxon>
        <taxon>Metazoa</taxon>
        <taxon>Ecdysozoa</taxon>
        <taxon>Arthropoda</taxon>
        <taxon>Hexapoda</taxon>
        <taxon>Insecta</taxon>
        <taxon>Pterygota</taxon>
        <taxon>Neoptera</taxon>
        <taxon>Polyneoptera</taxon>
        <taxon>Phasmatodea</taxon>
        <taxon>Timematodea</taxon>
        <taxon>Timematoidea</taxon>
        <taxon>Timematidae</taxon>
        <taxon>Timema</taxon>
    </lineage>
</organism>
<accession>A0ABN7NL04</accession>
<keyword evidence="7" id="KW-1185">Reference proteome</keyword>
<evidence type="ECO:0000313" key="7">
    <source>
        <dbReference type="Proteomes" id="UP001153148"/>
    </source>
</evidence>
<protein>
    <recommendedName>
        <fullName evidence="4">MORN repeat-containing protein 3</fullName>
    </recommendedName>
</protein>
<evidence type="ECO:0000256" key="3">
    <source>
        <dbReference type="ARBA" id="ARBA00023329"/>
    </source>
</evidence>
<proteinExistence type="predicted"/>
<dbReference type="Gene3D" id="2.20.110.10">
    <property type="entry name" value="Histone H3 K4-specific methyltransferase SET7/9 N-terminal domain"/>
    <property type="match status" value="1"/>
</dbReference>
<keyword evidence="2" id="KW-0677">Repeat</keyword>
<dbReference type="SMART" id="SM00698">
    <property type="entry name" value="MORN"/>
    <property type="match status" value="1"/>
</dbReference>
<evidence type="ECO:0000256" key="2">
    <source>
        <dbReference type="ARBA" id="ARBA00022737"/>
    </source>
</evidence>
<dbReference type="Pfam" id="PF02493">
    <property type="entry name" value="MORN"/>
    <property type="match status" value="1"/>
</dbReference>
<sequence length="273" mass="30760">MEWASFAYENGTFHLSLANGNRYEGEWKNGLKHGHGKFFHLDSGQLQEGLWYKGVSVTSVMVDMYYRQATLQPTKYPIPKLCDLSAASPTAGDMFLKNAAIMENTELSIVVLSKAPGKKQCPERQKVYAGGTALEWTHNLLNYLEQDGLGRLYLDKVYPHLHGIVENHFGKNTLSTRNRDSNLELPIIGSLVCCESSALDHAVNKLNNLNRVTVHAHAICPALRVPSLNLLFEELQLSNAGHSHFVLVRDQRLIEVNSEHDEYDKHWNQYDAG</sequence>
<dbReference type="InterPro" id="IPR052472">
    <property type="entry name" value="MORN3"/>
</dbReference>
<dbReference type="SUPFAM" id="SSF82185">
    <property type="entry name" value="Histone H3 K4-specific methyltransferase SET7/9 N-terminal domain"/>
    <property type="match status" value="1"/>
</dbReference>
<evidence type="ECO:0000256" key="4">
    <source>
        <dbReference type="ARBA" id="ARBA00039854"/>
    </source>
</evidence>
<dbReference type="PANTHER" id="PTHR46511">
    <property type="entry name" value="MORN REPEAT-CONTAINING PROTEIN 3"/>
    <property type="match status" value="1"/>
</dbReference>
<evidence type="ECO:0000313" key="6">
    <source>
        <dbReference type="EMBL" id="CAG2056526.1"/>
    </source>
</evidence>
<evidence type="ECO:0000256" key="1">
    <source>
        <dbReference type="ARBA" id="ARBA00004218"/>
    </source>
</evidence>
<keyword evidence="3" id="KW-0968">Cytoplasmic vesicle</keyword>
<reference evidence="6" key="1">
    <citation type="submission" date="2021-03" db="EMBL/GenBank/DDBJ databases">
        <authorList>
            <person name="Tran Van P."/>
        </authorList>
    </citation>
    <scope>NUCLEOTIDE SEQUENCE</scope>
</reference>
<dbReference type="EMBL" id="CAJPIN010003985">
    <property type="protein sequence ID" value="CAG2056526.1"/>
    <property type="molecule type" value="Genomic_DNA"/>
</dbReference>
<comment type="function">
    <text evidence="5">Assembles a suppression complex (suppresome) by tethering SIRT1 and MDM2 to regulate composite modifications of p53/TP53. Confers both deacetylation-mediated functional inactivation, by SIRT1, and ubiquitination-dependent degradation, by MDM2, of p53/TP53, promoting a proliferative and cell survival behaviors. May play a role in the regulation of spermatogenesis.</text>
</comment>